<dbReference type="InterPro" id="IPR032466">
    <property type="entry name" value="Metal_Hydrolase"/>
</dbReference>
<dbReference type="RefSeq" id="WP_320942791.1">
    <property type="nucleotide sequence ID" value="NZ_BAABEU010000003.1"/>
</dbReference>
<dbReference type="SUPFAM" id="SSF51556">
    <property type="entry name" value="Metallo-dependent hydrolases"/>
    <property type="match status" value="1"/>
</dbReference>
<organism evidence="3 4">
    <name type="scientific">Microbacterium rhizosphaerae</name>
    <dbReference type="NCBI Taxonomy" id="1678237"/>
    <lineage>
        <taxon>Bacteria</taxon>
        <taxon>Bacillati</taxon>
        <taxon>Actinomycetota</taxon>
        <taxon>Actinomycetes</taxon>
        <taxon>Micrococcales</taxon>
        <taxon>Microbacteriaceae</taxon>
        <taxon>Microbacterium</taxon>
    </lineage>
</organism>
<sequence length="284" mass="30119">MPEPADAILDAHVHLWDTSRFELEWLAKVPPLAQRYRVGDLTAAIAGLPVTGAVAVQAGDTAAEAEWLLDVAARSDVIPSRVVLQYAPAAGAWLGAVQPVINRAGTLPAGVRLPLQRRPADWTDLEGLGALLSRLEEHGIVLELLLRPDQLAVVRDLAAEHPRLQIVLCHLGLGSHEPTASWRAALAELGGSPTVSAKISGLFARSGTLSDADAAVRSAVAAAIETLGPHRLMFGSDWPMSTLAGDYAAIVERTARALPDLTADESRSVWGRTADRLYGSTAPR</sequence>
<dbReference type="Pfam" id="PF04909">
    <property type="entry name" value="Amidohydro_2"/>
    <property type="match status" value="1"/>
</dbReference>
<dbReference type="InterPro" id="IPR006680">
    <property type="entry name" value="Amidohydro-rel"/>
</dbReference>
<evidence type="ECO:0000313" key="4">
    <source>
        <dbReference type="Proteomes" id="UP001323798"/>
    </source>
</evidence>
<evidence type="ECO:0000256" key="1">
    <source>
        <dbReference type="ARBA" id="ARBA00038310"/>
    </source>
</evidence>
<name>A0ABZ0SQI0_9MICO</name>
<comment type="similarity">
    <text evidence="1">Belongs to the metallo-dependent hydrolases superfamily.</text>
</comment>
<keyword evidence="4" id="KW-1185">Reference proteome</keyword>
<dbReference type="PANTHER" id="PTHR43569">
    <property type="entry name" value="AMIDOHYDROLASE"/>
    <property type="match status" value="1"/>
</dbReference>
<feature type="domain" description="Amidohydrolase-related" evidence="2">
    <location>
        <begin position="10"/>
        <end position="279"/>
    </location>
</feature>
<evidence type="ECO:0000313" key="3">
    <source>
        <dbReference type="EMBL" id="WPR90078.1"/>
    </source>
</evidence>
<reference evidence="3 4" key="1">
    <citation type="submission" date="2023-11" db="EMBL/GenBank/DDBJ databases">
        <title>Genome sequence of Microbacterium rhizosphaerae KACC 19337.</title>
        <authorList>
            <person name="Choi H."/>
            <person name="Kim S."/>
            <person name="Kim Y."/>
            <person name="Kwon S.-W."/>
            <person name="Heo J."/>
        </authorList>
    </citation>
    <scope>NUCLEOTIDE SEQUENCE [LARGE SCALE GENOMIC DNA]</scope>
    <source>
        <strain evidence="3 4">KACC 19337</strain>
    </source>
</reference>
<accession>A0ABZ0SQI0</accession>
<evidence type="ECO:0000259" key="2">
    <source>
        <dbReference type="Pfam" id="PF04909"/>
    </source>
</evidence>
<protein>
    <submittedName>
        <fullName evidence="3">Amidohydrolase family protein</fullName>
    </submittedName>
</protein>
<dbReference type="EMBL" id="CP139368">
    <property type="protein sequence ID" value="WPR90078.1"/>
    <property type="molecule type" value="Genomic_DNA"/>
</dbReference>
<dbReference type="PANTHER" id="PTHR43569:SF2">
    <property type="entry name" value="AMIDOHYDROLASE-RELATED DOMAIN-CONTAINING PROTEIN"/>
    <property type="match status" value="1"/>
</dbReference>
<dbReference type="InterPro" id="IPR052350">
    <property type="entry name" value="Metallo-dep_Lactonases"/>
</dbReference>
<gene>
    <name evidence="3" type="ORF">SM116_01975</name>
</gene>
<dbReference type="Proteomes" id="UP001323798">
    <property type="component" value="Chromosome"/>
</dbReference>
<dbReference type="Gene3D" id="3.20.20.140">
    <property type="entry name" value="Metal-dependent hydrolases"/>
    <property type="match status" value="1"/>
</dbReference>
<proteinExistence type="inferred from homology"/>